<feature type="non-terminal residue" evidence="1">
    <location>
        <position position="1"/>
    </location>
</feature>
<dbReference type="AlphaFoldDB" id="X1M1T8"/>
<sequence length="139" mass="15767">CIEVSTDCIQPGWMVDDICQRNLVGAYYLLNRVSSSGITGCIYDSLTGEPLSAEVIINGYYDPNLPPRKSDSDFGRFLRILKSGYYNIEIHKMGYEPKFYQNIEVEQGTMTELNVHLKRIGGTFIMENNDTGCKFVFTL</sequence>
<dbReference type="Gene3D" id="2.60.40.1120">
    <property type="entry name" value="Carboxypeptidase-like, regulatory domain"/>
    <property type="match status" value="1"/>
</dbReference>
<accession>X1M1T8</accession>
<comment type="caution">
    <text evidence="1">The sequence shown here is derived from an EMBL/GenBank/DDBJ whole genome shotgun (WGS) entry which is preliminary data.</text>
</comment>
<dbReference type="InterPro" id="IPR008969">
    <property type="entry name" value="CarboxyPept-like_regulatory"/>
</dbReference>
<name>X1M1T8_9ZZZZ</name>
<organism evidence="1">
    <name type="scientific">marine sediment metagenome</name>
    <dbReference type="NCBI Taxonomy" id="412755"/>
    <lineage>
        <taxon>unclassified sequences</taxon>
        <taxon>metagenomes</taxon>
        <taxon>ecological metagenomes</taxon>
    </lineage>
</organism>
<dbReference type="EMBL" id="BARV01021602">
    <property type="protein sequence ID" value="GAI25542.1"/>
    <property type="molecule type" value="Genomic_DNA"/>
</dbReference>
<proteinExistence type="predicted"/>
<evidence type="ECO:0008006" key="2">
    <source>
        <dbReference type="Google" id="ProtNLM"/>
    </source>
</evidence>
<dbReference type="SUPFAM" id="SSF49464">
    <property type="entry name" value="Carboxypeptidase regulatory domain-like"/>
    <property type="match status" value="1"/>
</dbReference>
<reference evidence="1" key="1">
    <citation type="journal article" date="2014" name="Front. Microbiol.">
        <title>High frequency of phylogenetically diverse reductive dehalogenase-homologous genes in deep subseafloor sedimentary metagenomes.</title>
        <authorList>
            <person name="Kawai M."/>
            <person name="Futagami T."/>
            <person name="Toyoda A."/>
            <person name="Takaki Y."/>
            <person name="Nishi S."/>
            <person name="Hori S."/>
            <person name="Arai W."/>
            <person name="Tsubouchi T."/>
            <person name="Morono Y."/>
            <person name="Uchiyama I."/>
            <person name="Ito T."/>
            <person name="Fujiyama A."/>
            <person name="Inagaki F."/>
            <person name="Takami H."/>
        </authorList>
    </citation>
    <scope>NUCLEOTIDE SEQUENCE</scope>
    <source>
        <strain evidence="1">Expedition CK06-06</strain>
    </source>
</reference>
<evidence type="ECO:0000313" key="1">
    <source>
        <dbReference type="EMBL" id="GAI25542.1"/>
    </source>
</evidence>
<protein>
    <recommendedName>
        <fullName evidence="2">PEGA domain-containing protein</fullName>
    </recommendedName>
</protein>
<gene>
    <name evidence="1" type="ORF">S06H3_35765</name>
</gene>